<accession>A0ABS7RNC9</accession>
<dbReference type="Proteomes" id="UP000754710">
    <property type="component" value="Unassembled WGS sequence"/>
</dbReference>
<organism evidence="2 3">
    <name type="scientific">Nocardioides jiangsuensis</name>
    <dbReference type="NCBI Taxonomy" id="2866161"/>
    <lineage>
        <taxon>Bacteria</taxon>
        <taxon>Bacillati</taxon>
        <taxon>Actinomycetota</taxon>
        <taxon>Actinomycetes</taxon>
        <taxon>Propionibacteriales</taxon>
        <taxon>Nocardioidaceae</taxon>
        <taxon>Nocardioides</taxon>
    </lineage>
</organism>
<feature type="domain" description="AraC effector-binding" evidence="1">
    <location>
        <begin position="3"/>
        <end position="149"/>
    </location>
</feature>
<evidence type="ECO:0000313" key="2">
    <source>
        <dbReference type="EMBL" id="MBY9076561.1"/>
    </source>
</evidence>
<keyword evidence="3" id="KW-1185">Reference proteome</keyword>
<dbReference type="Pfam" id="PF06445">
    <property type="entry name" value="GyrI-like"/>
    <property type="match status" value="1"/>
</dbReference>
<protein>
    <submittedName>
        <fullName evidence="2">GyrI-like domain-containing protein</fullName>
    </submittedName>
</protein>
<gene>
    <name evidence="2" type="ORF">K1X13_17130</name>
</gene>
<dbReference type="InterPro" id="IPR011256">
    <property type="entry name" value="Reg_factor_effector_dom_sf"/>
</dbReference>
<dbReference type="RefSeq" id="WP_221026358.1">
    <property type="nucleotide sequence ID" value="NZ_JAIEZQ010000003.1"/>
</dbReference>
<name>A0ABS7RNC9_9ACTN</name>
<proteinExistence type="predicted"/>
<reference evidence="2 3" key="1">
    <citation type="submission" date="2021-08" db="EMBL/GenBank/DDBJ databases">
        <title>Nocardioides bacterium WL0053 sp. nov., isolated from the sediment.</title>
        <authorList>
            <person name="Wang L."/>
            <person name="Zhang D."/>
            <person name="Zhang A."/>
        </authorList>
    </citation>
    <scope>NUCLEOTIDE SEQUENCE [LARGE SCALE GENOMIC DNA]</scope>
    <source>
        <strain evidence="2 3">WL0053</strain>
    </source>
</reference>
<dbReference type="EMBL" id="JAIEZQ010000003">
    <property type="protein sequence ID" value="MBY9076561.1"/>
    <property type="molecule type" value="Genomic_DNA"/>
</dbReference>
<evidence type="ECO:0000313" key="3">
    <source>
        <dbReference type="Proteomes" id="UP000754710"/>
    </source>
</evidence>
<dbReference type="Gene3D" id="3.20.80.10">
    <property type="entry name" value="Regulatory factor, effector binding domain"/>
    <property type="match status" value="1"/>
</dbReference>
<dbReference type="SUPFAM" id="SSF55136">
    <property type="entry name" value="Probable bacterial effector-binding domain"/>
    <property type="match status" value="1"/>
</dbReference>
<sequence>MSYEVRLVDLQEQPAAAVHGHVAHDGIADFLGSVFGEVVGTAEQQGVGVAGAPFARYRPADDGGWDIEAGFPVTGTVSASGRVEPVTLPGGRVARTMHVGAYEKLGDAYKATSDWITDNGYVATGEPWELYLDGPEVPEPRTEVFFPCAESHHA</sequence>
<dbReference type="InterPro" id="IPR010499">
    <property type="entry name" value="AraC_E-bd"/>
</dbReference>
<comment type="caution">
    <text evidence="2">The sequence shown here is derived from an EMBL/GenBank/DDBJ whole genome shotgun (WGS) entry which is preliminary data.</text>
</comment>
<dbReference type="InterPro" id="IPR029442">
    <property type="entry name" value="GyrI-like"/>
</dbReference>
<dbReference type="SMART" id="SM00871">
    <property type="entry name" value="AraC_E_bind"/>
    <property type="match status" value="1"/>
</dbReference>
<evidence type="ECO:0000259" key="1">
    <source>
        <dbReference type="SMART" id="SM00871"/>
    </source>
</evidence>